<evidence type="ECO:0000313" key="1">
    <source>
        <dbReference type="EMBL" id="KAG2427065.1"/>
    </source>
</evidence>
<name>A0A835SUK9_CHLIN</name>
<dbReference type="OrthoDB" id="544448at2759"/>
<comment type="caution">
    <text evidence="1">The sequence shown here is derived from an EMBL/GenBank/DDBJ whole genome shotgun (WGS) entry which is preliminary data.</text>
</comment>
<organism evidence="1 2">
    <name type="scientific">Chlamydomonas incerta</name>
    <dbReference type="NCBI Taxonomy" id="51695"/>
    <lineage>
        <taxon>Eukaryota</taxon>
        <taxon>Viridiplantae</taxon>
        <taxon>Chlorophyta</taxon>
        <taxon>core chlorophytes</taxon>
        <taxon>Chlorophyceae</taxon>
        <taxon>CS clade</taxon>
        <taxon>Chlamydomonadales</taxon>
        <taxon>Chlamydomonadaceae</taxon>
        <taxon>Chlamydomonas</taxon>
    </lineage>
</organism>
<proteinExistence type="predicted"/>
<keyword evidence="2" id="KW-1185">Reference proteome</keyword>
<dbReference type="AlphaFoldDB" id="A0A835SUK9"/>
<gene>
    <name evidence="1" type="ORF">HXX76_012580</name>
</gene>
<sequence length="264" mass="27754">MALLPAGVTPDEAALEDVEFAAPEVVELVDGGTYLVTQPMSIGLEQVDNLQAWQDSYIKAEEATGVQHALTRMKEAGYSDAKVEVDGIVTAKGAVMIVENKTKLTSKSASSLVNKLKTIKTMMDEVEPSSSLPVAKLKGKPLMAVLCGRIVTSDTTDVNKLAAICKEHKIEVWLVNGSGVELSSGCFKSPYVHPLGKHHNGSTTSATAVAVHKAAATCAGAAGSSAVCHLRHSSVLLQLPITSRGSGSGRVKLSGQQLPRLHLF</sequence>
<evidence type="ECO:0000313" key="2">
    <source>
        <dbReference type="Proteomes" id="UP000650467"/>
    </source>
</evidence>
<accession>A0A835SUK9</accession>
<dbReference type="EMBL" id="JAEHOC010000043">
    <property type="protein sequence ID" value="KAG2427065.1"/>
    <property type="molecule type" value="Genomic_DNA"/>
</dbReference>
<protein>
    <submittedName>
        <fullName evidence="1">Uncharacterized protein</fullName>
    </submittedName>
</protein>
<dbReference type="Proteomes" id="UP000650467">
    <property type="component" value="Unassembled WGS sequence"/>
</dbReference>
<reference evidence="1" key="1">
    <citation type="journal article" date="2020" name="bioRxiv">
        <title>Comparative genomics of Chlamydomonas.</title>
        <authorList>
            <person name="Craig R.J."/>
            <person name="Hasan A.R."/>
            <person name="Ness R.W."/>
            <person name="Keightley P.D."/>
        </authorList>
    </citation>
    <scope>NUCLEOTIDE SEQUENCE</scope>
    <source>
        <strain evidence="1">SAG 7.73</strain>
    </source>
</reference>